<evidence type="ECO:0000256" key="6">
    <source>
        <dbReference type="ARBA" id="ARBA00023015"/>
    </source>
</evidence>
<dbReference type="InterPro" id="IPR052035">
    <property type="entry name" value="ZnF_BED_domain_contain"/>
</dbReference>
<dbReference type="PANTHER" id="PTHR46481:SF10">
    <property type="entry name" value="ZINC FINGER BED DOMAIN-CONTAINING PROTEIN 39"/>
    <property type="match status" value="1"/>
</dbReference>
<dbReference type="GO" id="GO:0046983">
    <property type="term" value="F:protein dimerization activity"/>
    <property type="evidence" value="ECO:0007669"/>
    <property type="project" value="InterPro"/>
</dbReference>
<dbReference type="Pfam" id="PF14372">
    <property type="entry name" value="hAT-like_RNase-H"/>
    <property type="match status" value="1"/>
</dbReference>
<evidence type="ECO:0000256" key="4">
    <source>
        <dbReference type="ARBA" id="ARBA00022771"/>
    </source>
</evidence>
<dbReference type="SUPFAM" id="SSF53098">
    <property type="entry name" value="Ribonuclease H-like"/>
    <property type="match status" value="1"/>
</dbReference>
<evidence type="ECO:0000259" key="11">
    <source>
        <dbReference type="PROSITE" id="PS50808"/>
    </source>
</evidence>
<comment type="subcellular location">
    <subcellularLocation>
        <location evidence="1">Nucleus</location>
    </subcellularLocation>
</comment>
<evidence type="ECO:0000256" key="3">
    <source>
        <dbReference type="ARBA" id="ARBA00022723"/>
    </source>
</evidence>
<dbReference type="GO" id="GO:0009791">
    <property type="term" value="P:post-embryonic development"/>
    <property type="evidence" value="ECO:0007669"/>
    <property type="project" value="UniProtKB-ARBA"/>
</dbReference>
<dbReference type="InterPro" id="IPR012337">
    <property type="entry name" value="RNaseH-like_sf"/>
</dbReference>
<dbReference type="eggNOG" id="KOG1121">
    <property type="taxonomic scope" value="Eukaryota"/>
</dbReference>
<evidence type="ECO:0000313" key="13">
    <source>
        <dbReference type="Proteomes" id="UP000006038"/>
    </source>
</evidence>
<dbReference type="STRING" id="4533.J3L0I5"/>
<dbReference type="Pfam" id="PF02892">
    <property type="entry name" value="zf-BED"/>
    <property type="match status" value="1"/>
</dbReference>
<dbReference type="GO" id="GO:0008270">
    <property type="term" value="F:zinc ion binding"/>
    <property type="evidence" value="ECO:0007669"/>
    <property type="project" value="UniProtKB-KW"/>
</dbReference>
<evidence type="ECO:0000256" key="9">
    <source>
        <dbReference type="ARBA" id="ARBA00023242"/>
    </source>
</evidence>
<dbReference type="AlphaFoldDB" id="J3L0I5"/>
<dbReference type="InterPro" id="IPR008906">
    <property type="entry name" value="HATC_C_dom"/>
</dbReference>
<dbReference type="SUPFAM" id="SSF57667">
    <property type="entry name" value="beta-beta-alpha zinc fingers"/>
    <property type="match status" value="1"/>
</dbReference>
<dbReference type="InterPro" id="IPR003656">
    <property type="entry name" value="Znf_BED"/>
</dbReference>
<name>J3L0I5_ORYBR</name>
<dbReference type="GO" id="GO:0003677">
    <property type="term" value="F:DNA binding"/>
    <property type="evidence" value="ECO:0007669"/>
    <property type="project" value="UniProtKB-KW"/>
</dbReference>
<sequence>MDEMVPDPLISNDNVMMNGHGYTNMVHSNEMPHANELVVRDETKPTAGPRGQKRKSAIWEHFTLVDVSEGCKRASCIHCDQSLAYSSGSKNSGTSHLTRHIAEWCRGLKDQQKSRRYRYSISNANAPFDQERSYSQLAKMIILNDYPLHIVQQPAFLSFVDSIQPSFKMVNIDTMEAEVYAIYHRERDNLQQALGNIPGRIGLTVGSVTTSQTLGYISVAAQFFDSEWRLHRRMLNFMMAPWPNSEDAVSKVITKGLSGWNMEDKLFTITLEHDCSSHDIYSANLINHLSGDNVLMLKGQLFVVRCYANILNAVAHDVLASAHNVVYLIRESMKFIKADSAHERRFVEIAHQLKISGDNILCLDVTTEWNTTYLMLLAALEYRQVFTLMESCYDSYSTAPSTEDWEKAKAACGFLKTMYTSAVKIITEEGNPTANIFFHEACLLQQELQDGTAHEDAVVRGMAIGAHERFDRYWKDCNVVLAIAVAMDPRFKMKIVEFTYSKIYGPTDAAKYVKVVHDAVLELYREYVAQPLPLSPVYIDPVPAADDGLPAVETLAPPSTADAGLEDFDMYLSEVTAMVQPPSKHDLELYLEEALVQRTPGFDVVRWWQGNTGRYPTLSRMARDVLAIPMSTAGVGSSVFLAGNGGGGRTLDDYRSSLQPQLVEALFCAKDWLLYSP</sequence>
<reference evidence="12" key="1">
    <citation type="journal article" date="2013" name="Nat. Commun.">
        <title>Whole-genome sequencing of Oryza brachyantha reveals mechanisms underlying Oryza genome evolution.</title>
        <authorList>
            <person name="Chen J."/>
            <person name="Huang Q."/>
            <person name="Gao D."/>
            <person name="Wang J."/>
            <person name="Lang Y."/>
            <person name="Liu T."/>
            <person name="Li B."/>
            <person name="Bai Z."/>
            <person name="Luis Goicoechea J."/>
            <person name="Liang C."/>
            <person name="Chen C."/>
            <person name="Zhang W."/>
            <person name="Sun S."/>
            <person name="Liao Y."/>
            <person name="Zhang X."/>
            <person name="Yang L."/>
            <person name="Song C."/>
            <person name="Wang M."/>
            <person name="Shi J."/>
            <person name="Liu G."/>
            <person name="Liu J."/>
            <person name="Zhou H."/>
            <person name="Zhou W."/>
            <person name="Yu Q."/>
            <person name="An N."/>
            <person name="Chen Y."/>
            <person name="Cai Q."/>
            <person name="Wang B."/>
            <person name="Liu B."/>
            <person name="Min J."/>
            <person name="Huang Y."/>
            <person name="Wu H."/>
            <person name="Li Z."/>
            <person name="Zhang Y."/>
            <person name="Yin Y."/>
            <person name="Song W."/>
            <person name="Jiang J."/>
            <person name="Jackson S.A."/>
            <person name="Wing R.A."/>
            <person name="Wang J."/>
            <person name="Chen M."/>
        </authorList>
    </citation>
    <scope>NUCLEOTIDE SEQUENCE [LARGE SCALE GENOMIC DNA]</scope>
    <source>
        <strain evidence="12">cv. IRGC 101232</strain>
    </source>
</reference>
<dbReference type="Gramene" id="OB01G27410.1">
    <property type="protein sequence ID" value="OB01G27410.1"/>
    <property type="gene ID" value="OB01G27410"/>
</dbReference>
<keyword evidence="9" id="KW-0539">Nucleus</keyword>
<proteinExistence type="predicted"/>
<dbReference type="Proteomes" id="UP000006038">
    <property type="component" value="Chromosome 1"/>
</dbReference>
<evidence type="ECO:0000256" key="1">
    <source>
        <dbReference type="ARBA" id="ARBA00004123"/>
    </source>
</evidence>
<protein>
    <recommendedName>
        <fullName evidence="11">BED-type domain-containing protein</fullName>
    </recommendedName>
</protein>
<evidence type="ECO:0000256" key="7">
    <source>
        <dbReference type="ARBA" id="ARBA00023125"/>
    </source>
</evidence>
<keyword evidence="5" id="KW-0862">Zinc</keyword>
<evidence type="ECO:0000256" key="5">
    <source>
        <dbReference type="ARBA" id="ARBA00022833"/>
    </source>
</evidence>
<organism evidence="12">
    <name type="scientific">Oryza brachyantha</name>
    <name type="common">malo sina</name>
    <dbReference type="NCBI Taxonomy" id="4533"/>
    <lineage>
        <taxon>Eukaryota</taxon>
        <taxon>Viridiplantae</taxon>
        <taxon>Streptophyta</taxon>
        <taxon>Embryophyta</taxon>
        <taxon>Tracheophyta</taxon>
        <taxon>Spermatophyta</taxon>
        <taxon>Magnoliopsida</taxon>
        <taxon>Liliopsida</taxon>
        <taxon>Poales</taxon>
        <taxon>Poaceae</taxon>
        <taxon>BOP clade</taxon>
        <taxon>Oryzoideae</taxon>
        <taxon>Oryzeae</taxon>
        <taxon>Oryzinae</taxon>
        <taxon>Oryza</taxon>
    </lineage>
</organism>
<dbReference type="GO" id="GO:0005634">
    <property type="term" value="C:nucleus"/>
    <property type="evidence" value="ECO:0007669"/>
    <property type="project" value="UniProtKB-SubCell"/>
</dbReference>
<keyword evidence="8" id="KW-0804">Transcription</keyword>
<keyword evidence="3" id="KW-0479">Metal-binding</keyword>
<dbReference type="PROSITE" id="PS50808">
    <property type="entry name" value="ZF_BED"/>
    <property type="match status" value="1"/>
</dbReference>
<dbReference type="PANTHER" id="PTHR46481">
    <property type="entry name" value="ZINC FINGER BED DOMAIN-CONTAINING PROTEIN 4"/>
    <property type="match status" value="1"/>
</dbReference>
<dbReference type="SMART" id="SM00614">
    <property type="entry name" value="ZnF_BED"/>
    <property type="match status" value="1"/>
</dbReference>
<dbReference type="GeneID" id="107304850"/>
<dbReference type="KEGG" id="obr:107304850"/>
<feature type="domain" description="BED-type" evidence="11">
    <location>
        <begin position="53"/>
        <end position="112"/>
    </location>
</feature>
<dbReference type="EnsemblPlants" id="OB01G27410.1">
    <property type="protein sequence ID" value="OB01G27410.1"/>
    <property type="gene ID" value="OB01G27410"/>
</dbReference>
<keyword evidence="13" id="KW-1185">Reference proteome</keyword>
<dbReference type="InterPro" id="IPR036236">
    <property type="entry name" value="Znf_C2H2_sf"/>
</dbReference>
<evidence type="ECO:0000256" key="2">
    <source>
        <dbReference type="ARBA" id="ARBA00011738"/>
    </source>
</evidence>
<dbReference type="Pfam" id="PF05699">
    <property type="entry name" value="Dimer_Tnp_hAT"/>
    <property type="match status" value="1"/>
</dbReference>
<dbReference type="OMA" id="MIHSNEM"/>
<evidence type="ECO:0000313" key="12">
    <source>
        <dbReference type="EnsemblPlants" id="OB01G27410.1"/>
    </source>
</evidence>
<reference evidence="12" key="2">
    <citation type="submission" date="2013-04" db="UniProtKB">
        <authorList>
            <consortium name="EnsemblPlants"/>
        </authorList>
    </citation>
    <scope>IDENTIFICATION</scope>
</reference>
<keyword evidence="4 10" id="KW-0863">Zinc-finger</keyword>
<dbReference type="InterPro" id="IPR025525">
    <property type="entry name" value="hAT-like_transposase_RNase-H"/>
</dbReference>
<evidence type="ECO:0000256" key="10">
    <source>
        <dbReference type="PROSITE-ProRule" id="PRU00027"/>
    </source>
</evidence>
<keyword evidence="6" id="KW-0805">Transcription regulation</keyword>
<keyword evidence="7" id="KW-0238">DNA-binding</keyword>
<dbReference type="HOGENOM" id="CLU_009123_1_2_1"/>
<dbReference type="OrthoDB" id="2610923at2759"/>
<evidence type="ECO:0000256" key="8">
    <source>
        <dbReference type="ARBA" id="ARBA00023163"/>
    </source>
</evidence>
<comment type="subunit">
    <text evidence="2">Homodimer.</text>
</comment>
<accession>J3L0I5</accession>